<gene>
    <name evidence="1" type="ORF">GCM10017620_26680</name>
</gene>
<name>A0ABQ5TC40_9CAUL</name>
<reference evidence="1" key="1">
    <citation type="journal article" date="2014" name="Int. J. Syst. Evol. Microbiol.">
        <title>Complete genome of a new Firmicutes species belonging to the dominant human colonic microbiota ('Ruminococcus bicirculans') reveals two chromosomes and a selective capacity to utilize plant glucans.</title>
        <authorList>
            <consortium name="NISC Comparative Sequencing Program"/>
            <person name="Wegmann U."/>
            <person name="Louis P."/>
            <person name="Goesmann A."/>
            <person name="Henrissat B."/>
            <person name="Duncan S.H."/>
            <person name="Flint H.J."/>
        </authorList>
    </citation>
    <scope>NUCLEOTIDE SEQUENCE</scope>
    <source>
        <strain evidence="1">VKM B-1499</strain>
    </source>
</reference>
<dbReference type="Proteomes" id="UP001143509">
    <property type="component" value="Unassembled WGS sequence"/>
</dbReference>
<reference evidence="1" key="2">
    <citation type="submission" date="2023-01" db="EMBL/GenBank/DDBJ databases">
        <authorList>
            <person name="Sun Q."/>
            <person name="Evtushenko L."/>
        </authorList>
    </citation>
    <scope>NUCLEOTIDE SEQUENCE</scope>
    <source>
        <strain evidence="1">VKM B-1499</strain>
    </source>
</reference>
<proteinExistence type="predicted"/>
<protein>
    <submittedName>
        <fullName evidence="1">Uncharacterized protein</fullName>
    </submittedName>
</protein>
<organism evidence="1 2">
    <name type="scientific">Brevundimonas intermedia</name>
    <dbReference type="NCBI Taxonomy" id="74315"/>
    <lineage>
        <taxon>Bacteria</taxon>
        <taxon>Pseudomonadati</taxon>
        <taxon>Pseudomonadota</taxon>
        <taxon>Alphaproteobacteria</taxon>
        <taxon>Caulobacterales</taxon>
        <taxon>Caulobacteraceae</taxon>
        <taxon>Brevundimonas</taxon>
    </lineage>
</organism>
<evidence type="ECO:0000313" key="1">
    <source>
        <dbReference type="EMBL" id="GLK49695.1"/>
    </source>
</evidence>
<comment type="caution">
    <text evidence="1">The sequence shown here is derived from an EMBL/GenBank/DDBJ whole genome shotgun (WGS) entry which is preliminary data.</text>
</comment>
<accession>A0ABQ5TC40</accession>
<dbReference type="EMBL" id="BSFD01000010">
    <property type="protein sequence ID" value="GLK49695.1"/>
    <property type="molecule type" value="Genomic_DNA"/>
</dbReference>
<evidence type="ECO:0000313" key="2">
    <source>
        <dbReference type="Proteomes" id="UP001143509"/>
    </source>
</evidence>
<sequence>MRMASETVYILQTYVQGRGKGLKAEPQVGCKDAEEARRKAERLAPLRLGVVAFSVSADTEMGDYDEEPTIIFKSGRLPPPFSDED</sequence>
<keyword evidence="2" id="KW-1185">Reference proteome</keyword>